<gene>
    <name evidence="2" type="ORF">MB27_03470</name>
</gene>
<proteinExistence type="predicted"/>
<protein>
    <submittedName>
        <fullName evidence="2">Uncharacterized protein</fullName>
    </submittedName>
</protein>
<keyword evidence="3" id="KW-1185">Reference proteome</keyword>
<name>A0A0A6XF34_ACTUT</name>
<reference evidence="2 3" key="1">
    <citation type="submission" date="2014-10" db="EMBL/GenBank/DDBJ databases">
        <title>Draft genome sequence of Actinoplanes utahensis NRRL 12052.</title>
        <authorList>
            <person name="Velasco-Bucheli B."/>
            <person name="del Cerro C."/>
            <person name="Hormigo D."/>
            <person name="Garcia J.L."/>
            <person name="Acebal C."/>
            <person name="Arroyo M."/>
            <person name="de la Mata I."/>
        </authorList>
    </citation>
    <scope>NUCLEOTIDE SEQUENCE [LARGE SCALE GENOMIC DNA]</scope>
    <source>
        <strain evidence="2 3">NRRL 12052</strain>
    </source>
</reference>
<feature type="transmembrane region" description="Helical" evidence="1">
    <location>
        <begin position="7"/>
        <end position="25"/>
    </location>
</feature>
<accession>A0A0A6XF34</accession>
<organism evidence="2 3">
    <name type="scientific">Actinoplanes utahensis</name>
    <dbReference type="NCBI Taxonomy" id="1869"/>
    <lineage>
        <taxon>Bacteria</taxon>
        <taxon>Bacillati</taxon>
        <taxon>Actinomycetota</taxon>
        <taxon>Actinomycetes</taxon>
        <taxon>Micromonosporales</taxon>
        <taxon>Micromonosporaceae</taxon>
        <taxon>Actinoplanes</taxon>
    </lineage>
</organism>
<keyword evidence="1" id="KW-1133">Transmembrane helix</keyword>
<dbReference type="Proteomes" id="UP000054537">
    <property type="component" value="Unassembled WGS sequence"/>
</dbReference>
<evidence type="ECO:0000313" key="3">
    <source>
        <dbReference type="Proteomes" id="UP000054537"/>
    </source>
</evidence>
<comment type="caution">
    <text evidence="2">The sequence shown here is derived from an EMBL/GenBank/DDBJ whole genome shotgun (WGS) entry which is preliminary data.</text>
</comment>
<evidence type="ECO:0000313" key="2">
    <source>
        <dbReference type="EMBL" id="KHD78702.1"/>
    </source>
</evidence>
<keyword evidence="1" id="KW-0472">Membrane</keyword>
<sequence>MPSRTFLQVAAVAVLVFIGAALLALNVSPAGILGIAVFAVLPLAWLTAFCSLAGLALARIRH</sequence>
<feature type="transmembrane region" description="Helical" evidence="1">
    <location>
        <begin position="31"/>
        <end position="58"/>
    </location>
</feature>
<dbReference type="OrthoDB" id="3298370at2"/>
<dbReference type="EMBL" id="JRTT01000003">
    <property type="protein sequence ID" value="KHD78702.1"/>
    <property type="molecule type" value="Genomic_DNA"/>
</dbReference>
<dbReference type="AlphaFoldDB" id="A0A0A6XF34"/>
<keyword evidence="1" id="KW-0812">Transmembrane</keyword>
<dbReference type="RefSeq" id="WP_043522403.1">
    <property type="nucleotide sequence ID" value="NZ_BAABKU010000009.1"/>
</dbReference>
<evidence type="ECO:0000256" key="1">
    <source>
        <dbReference type="SAM" id="Phobius"/>
    </source>
</evidence>